<accession>A0A6P9A9K9</accession>
<dbReference type="KEGG" id="tpal:117653266"/>
<evidence type="ECO:0000313" key="1">
    <source>
        <dbReference type="Proteomes" id="UP000515158"/>
    </source>
</evidence>
<gene>
    <name evidence="2" type="primary">LOC117653266</name>
</gene>
<sequence length="176" mass="20119">MTASKCLVPSHHNPFKTGPNLVSPEDCKLKQVRTKAIGRVKCSPRRLDQICEDHSTSGDLLNCSSKKVLKSSAVPSIKTSWMKKIKKKTRNCVTDKCGFRLRAEVSKDLKSTLPHQNFLRSFQVNLKADQRQLVTHRDELEAELQLLDQILSLRELESLEMEYGLEPDVWWESEAN</sequence>
<proteinExistence type="predicted"/>
<dbReference type="Proteomes" id="UP000515158">
    <property type="component" value="Unplaced"/>
</dbReference>
<name>A0A6P9A9K9_THRPL</name>
<dbReference type="InParanoid" id="A0A6P9A9K9"/>
<protein>
    <submittedName>
        <fullName evidence="2">Uncharacterized protein LOC117653266</fullName>
    </submittedName>
</protein>
<keyword evidence="1" id="KW-1185">Reference proteome</keyword>
<evidence type="ECO:0000313" key="2">
    <source>
        <dbReference type="RefSeq" id="XP_034254727.1"/>
    </source>
</evidence>
<dbReference type="GeneID" id="117653266"/>
<organism evidence="2">
    <name type="scientific">Thrips palmi</name>
    <name type="common">Melon thrips</name>
    <dbReference type="NCBI Taxonomy" id="161013"/>
    <lineage>
        <taxon>Eukaryota</taxon>
        <taxon>Metazoa</taxon>
        <taxon>Ecdysozoa</taxon>
        <taxon>Arthropoda</taxon>
        <taxon>Hexapoda</taxon>
        <taxon>Insecta</taxon>
        <taxon>Pterygota</taxon>
        <taxon>Neoptera</taxon>
        <taxon>Paraneoptera</taxon>
        <taxon>Thysanoptera</taxon>
        <taxon>Terebrantia</taxon>
        <taxon>Thripoidea</taxon>
        <taxon>Thripidae</taxon>
        <taxon>Thrips</taxon>
    </lineage>
</organism>
<dbReference type="RefSeq" id="XP_034254727.1">
    <property type="nucleotide sequence ID" value="XM_034398836.1"/>
</dbReference>
<reference evidence="2" key="1">
    <citation type="submission" date="2025-08" db="UniProtKB">
        <authorList>
            <consortium name="RefSeq"/>
        </authorList>
    </citation>
    <scope>IDENTIFICATION</scope>
    <source>
        <tissue evidence="2">Total insect</tissue>
    </source>
</reference>
<dbReference type="AlphaFoldDB" id="A0A6P9A9K9"/>